<sequence>MKPWKIGTSYAVAISPDGQRLSTVGRDVSMWDLRTRSKIWRASPLADPACTVFSPDGSTLAVKGSSGHIIVADVKSGRRLVDFNNMTDGEGSNLRYSTCGEYIVDATWNGRLMVRTAKSGCTEFAQDFPDEMIQSIHRSADGKMWVIVHACKAISDDAPPAPDYFSLWSWPFRSGEFRVLPERVAFSRTSSLSPDGSLLAVVHGAPPENLSVFQLSDGACEETVAIQSGGTGHAIGWSADGQLIGSVQDNVVVFYAWPSLAKCHEIELACPSDLAYSLRGDVLVLGSWEEGWVMSQKAPDAMNLPR</sequence>
<dbReference type="EMBL" id="LN829119">
    <property type="protein sequence ID" value="CPR18279.1"/>
    <property type="molecule type" value="Genomic_DNA"/>
</dbReference>
<keyword evidence="2" id="KW-1185">Reference proteome</keyword>
<proteinExistence type="predicted"/>
<dbReference type="KEGG" id="fiy:BN1229_v1_1637"/>
<evidence type="ECO:0000313" key="2">
    <source>
        <dbReference type="Proteomes" id="UP000033187"/>
    </source>
</evidence>
<name>A0A0D6JDV3_9HYPH</name>
<dbReference type="InterPro" id="IPR015943">
    <property type="entry name" value="WD40/YVTN_repeat-like_dom_sf"/>
</dbReference>
<dbReference type="AlphaFoldDB" id="A0A0D6JDV3"/>
<reference evidence="2" key="1">
    <citation type="submission" date="2015-02" db="EMBL/GenBank/DDBJ databases">
        <authorList>
            <person name="Chooi Y.-H."/>
        </authorList>
    </citation>
    <scope>NUCLEOTIDE SEQUENCE [LARGE SCALE GENOMIC DNA]</scope>
    <source>
        <strain evidence="2">strain Y</strain>
    </source>
</reference>
<dbReference type="SUPFAM" id="SSF82171">
    <property type="entry name" value="DPP6 N-terminal domain-like"/>
    <property type="match status" value="1"/>
</dbReference>
<dbReference type="Gene3D" id="2.130.10.10">
    <property type="entry name" value="YVTN repeat-like/Quinoprotein amine dehydrogenase"/>
    <property type="match status" value="1"/>
</dbReference>
<evidence type="ECO:0000313" key="1">
    <source>
        <dbReference type="EMBL" id="CPR18279.1"/>
    </source>
</evidence>
<accession>A0A0D6JDV3</accession>
<protein>
    <submittedName>
        <fullName evidence="1">Uncharacterized protein</fullName>
    </submittedName>
</protein>
<gene>
    <name evidence="1" type="ORF">YBN1229_v1_1637</name>
</gene>
<dbReference type="KEGG" id="fil:BN1229_v1_1634"/>
<dbReference type="Proteomes" id="UP000033187">
    <property type="component" value="Chromosome 1"/>
</dbReference>
<organism evidence="1 2">
    <name type="scientific">Candidatus Filomicrobium marinum</name>
    <dbReference type="NCBI Taxonomy" id="1608628"/>
    <lineage>
        <taxon>Bacteria</taxon>
        <taxon>Pseudomonadati</taxon>
        <taxon>Pseudomonadota</taxon>
        <taxon>Alphaproteobacteria</taxon>
        <taxon>Hyphomicrobiales</taxon>
        <taxon>Hyphomicrobiaceae</taxon>
        <taxon>Filomicrobium</taxon>
    </lineage>
</organism>